<protein>
    <recommendedName>
        <fullName evidence="6">MarR family transcriptional regulator</fullName>
    </recommendedName>
</protein>
<dbReference type="PANTHER" id="PTHR38465:SF2">
    <property type="entry name" value="HTH-TYPE TRANSCRIPTIONAL REGULATOR MMPR5"/>
    <property type="match status" value="1"/>
</dbReference>
<accession>A0AA37SX87</accession>
<dbReference type="InterPro" id="IPR036388">
    <property type="entry name" value="WH-like_DNA-bd_sf"/>
</dbReference>
<evidence type="ECO:0000256" key="2">
    <source>
        <dbReference type="ARBA" id="ARBA00023125"/>
    </source>
</evidence>
<dbReference type="InterPro" id="IPR052362">
    <property type="entry name" value="HTH-GbsR_regulator"/>
</dbReference>
<dbReference type="Proteomes" id="UP001156666">
    <property type="component" value="Unassembled WGS sequence"/>
</dbReference>
<dbReference type="InterPro" id="IPR036390">
    <property type="entry name" value="WH_DNA-bd_sf"/>
</dbReference>
<evidence type="ECO:0000313" key="4">
    <source>
        <dbReference type="EMBL" id="GLR19473.1"/>
    </source>
</evidence>
<name>A0AA37SX87_9BACT</name>
<keyword evidence="2" id="KW-0238">DNA-binding</keyword>
<evidence type="ECO:0000256" key="3">
    <source>
        <dbReference type="ARBA" id="ARBA00023163"/>
    </source>
</evidence>
<keyword evidence="5" id="KW-1185">Reference proteome</keyword>
<keyword evidence="3" id="KW-0804">Transcription</keyword>
<evidence type="ECO:0000313" key="5">
    <source>
        <dbReference type="Proteomes" id="UP001156666"/>
    </source>
</evidence>
<dbReference type="AlphaFoldDB" id="A0AA37SX87"/>
<dbReference type="EMBL" id="BSOH01000027">
    <property type="protein sequence ID" value="GLR19473.1"/>
    <property type="molecule type" value="Genomic_DNA"/>
</dbReference>
<keyword evidence="1" id="KW-0805">Transcription regulation</keyword>
<evidence type="ECO:0008006" key="6">
    <source>
        <dbReference type="Google" id="ProtNLM"/>
    </source>
</evidence>
<gene>
    <name evidence="4" type="ORF">GCM10007940_40890</name>
</gene>
<proteinExistence type="predicted"/>
<evidence type="ECO:0000256" key="1">
    <source>
        <dbReference type="ARBA" id="ARBA00023015"/>
    </source>
</evidence>
<comment type="caution">
    <text evidence="4">The sequence shown here is derived from an EMBL/GenBank/DDBJ whole genome shotgun (WGS) entry which is preliminary data.</text>
</comment>
<dbReference type="Gene3D" id="1.10.10.10">
    <property type="entry name" value="Winged helix-like DNA-binding domain superfamily/Winged helix DNA-binding domain"/>
    <property type="match status" value="1"/>
</dbReference>
<dbReference type="PANTHER" id="PTHR38465">
    <property type="entry name" value="HTH-TYPE TRANSCRIPTIONAL REGULATOR MJ1563-RELATED"/>
    <property type="match status" value="1"/>
</dbReference>
<dbReference type="SUPFAM" id="SSF46785">
    <property type="entry name" value="Winged helix' DNA-binding domain"/>
    <property type="match status" value="1"/>
</dbReference>
<dbReference type="GO" id="GO:0003677">
    <property type="term" value="F:DNA binding"/>
    <property type="evidence" value="ECO:0007669"/>
    <property type="project" value="UniProtKB-KW"/>
</dbReference>
<dbReference type="RefSeq" id="WP_235291830.1">
    <property type="nucleotide sequence ID" value="NZ_BSOH01000027.1"/>
</dbReference>
<sequence length="159" mass="18590">MNTKKVNMVEEKKISKEELVEKMGIHFEQSGLTPLHGRVFAYLLLAEPSHKDFFEIQEFLKASKSAISNAIKFLLDKEMITYITFSGDRRRYFKVNLKGWKAKMKKDILAMSTMISMLGEVLSHKNVDKEPEFVNEITDFRNVLLDIQNIFKDYFKEKG</sequence>
<reference evidence="4" key="2">
    <citation type="submission" date="2023-01" db="EMBL/GenBank/DDBJ databases">
        <title>Draft genome sequence of Portibacter lacus strain NBRC 108769.</title>
        <authorList>
            <person name="Sun Q."/>
            <person name="Mori K."/>
        </authorList>
    </citation>
    <scope>NUCLEOTIDE SEQUENCE</scope>
    <source>
        <strain evidence="4">NBRC 108769</strain>
    </source>
</reference>
<organism evidence="4 5">
    <name type="scientific">Portibacter lacus</name>
    <dbReference type="NCBI Taxonomy" id="1099794"/>
    <lineage>
        <taxon>Bacteria</taxon>
        <taxon>Pseudomonadati</taxon>
        <taxon>Bacteroidota</taxon>
        <taxon>Saprospiria</taxon>
        <taxon>Saprospirales</taxon>
        <taxon>Haliscomenobacteraceae</taxon>
        <taxon>Portibacter</taxon>
    </lineage>
</organism>
<reference evidence="4" key="1">
    <citation type="journal article" date="2014" name="Int. J. Syst. Evol. Microbiol.">
        <title>Complete genome sequence of Corynebacterium casei LMG S-19264T (=DSM 44701T), isolated from a smear-ripened cheese.</title>
        <authorList>
            <consortium name="US DOE Joint Genome Institute (JGI-PGF)"/>
            <person name="Walter F."/>
            <person name="Albersmeier A."/>
            <person name="Kalinowski J."/>
            <person name="Ruckert C."/>
        </authorList>
    </citation>
    <scope>NUCLEOTIDE SEQUENCE</scope>
    <source>
        <strain evidence="4">NBRC 108769</strain>
    </source>
</reference>